<dbReference type="EMBL" id="SKBU01000031">
    <property type="protein sequence ID" value="TCJ14879.1"/>
    <property type="molecule type" value="Genomic_DNA"/>
</dbReference>
<keyword evidence="2" id="KW-0413">Isomerase</keyword>
<dbReference type="OrthoDB" id="9805185at2"/>
<gene>
    <name evidence="2" type="ORF">E0L93_13875</name>
</gene>
<dbReference type="NCBIfam" id="NF002805">
    <property type="entry name" value="PRK02947.1"/>
    <property type="match status" value="1"/>
</dbReference>
<evidence type="ECO:0000313" key="3">
    <source>
        <dbReference type="Proteomes" id="UP000295244"/>
    </source>
</evidence>
<dbReference type="GO" id="GO:0097367">
    <property type="term" value="F:carbohydrate derivative binding"/>
    <property type="evidence" value="ECO:0007669"/>
    <property type="project" value="InterPro"/>
</dbReference>
<evidence type="ECO:0000313" key="2">
    <source>
        <dbReference type="EMBL" id="TCJ14879.1"/>
    </source>
</evidence>
<dbReference type="AlphaFoldDB" id="A0A4R1BCU2"/>
<feature type="domain" description="SIS" evidence="1">
    <location>
        <begin position="23"/>
        <end position="197"/>
    </location>
</feature>
<sequence length="231" mass="24249">MRGQLQELEGHNAAELDAAADLVHRVLERDGLVYAAGSGHSLALVLETFYRAGGLACVYPVFHPALLPLAGGQASTLLERAGGLADTLLAQASPGEGDAAFIFSNSGVNPFPVELAKGFRRAGTPVVAVVSVPHMRQAPARAGVRLGELADHVIDTRVPYGDAAYPAGGSDTGALSSLASVYAWNLLLARLADRAKESGIELPLWTSANVEGGERRNADLFARYRSRIPVL</sequence>
<dbReference type="Proteomes" id="UP000295244">
    <property type="component" value="Unassembled WGS sequence"/>
</dbReference>
<keyword evidence="3" id="KW-1185">Reference proteome</keyword>
<protein>
    <submittedName>
        <fullName evidence="2">Sugar isomerase domain-containing protein</fullName>
    </submittedName>
</protein>
<evidence type="ECO:0000259" key="1">
    <source>
        <dbReference type="PROSITE" id="PS51464"/>
    </source>
</evidence>
<dbReference type="Pfam" id="PF13580">
    <property type="entry name" value="SIS_2"/>
    <property type="match status" value="1"/>
</dbReference>
<dbReference type="InterPro" id="IPR046348">
    <property type="entry name" value="SIS_dom_sf"/>
</dbReference>
<comment type="caution">
    <text evidence="2">The sequence shown here is derived from an EMBL/GenBank/DDBJ whole genome shotgun (WGS) entry which is preliminary data.</text>
</comment>
<dbReference type="SUPFAM" id="SSF53697">
    <property type="entry name" value="SIS domain"/>
    <property type="match status" value="1"/>
</dbReference>
<proteinExistence type="predicted"/>
<dbReference type="PROSITE" id="PS51464">
    <property type="entry name" value="SIS"/>
    <property type="match status" value="1"/>
</dbReference>
<dbReference type="GO" id="GO:0016853">
    <property type="term" value="F:isomerase activity"/>
    <property type="evidence" value="ECO:0007669"/>
    <property type="project" value="UniProtKB-KW"/>
</dbReference>
<name>A0A4R1BCU2_9ACTN</name>
<dbReference type="Gene3D" id="3.40.50.10490">
    <property type="entry name" value="Glucose-6-phosphate isomerase like protein, domain 1"/>
    <property type="match status" value="1"/>
</dbReference>
<dbReference type="InterPro" id="IPR001347">
    <property type="entry name" value="SIS_dom"/>
</dbReference>
<reference evidence="2 3" key="1">
    <citation type="submission" date="2019-03" db="EMBL/GenBank/DDBJ databases">
        <title>Whole genome sequence of a novel Rubrobacter taiwanensis strain, isolated from Yellowstone National Park.</title>
        <authorList>
            <person name="Freed S."/>
            <person name="Ramaley R.F."/>
            <person name="Kyndt J.A."/>
        </authorList>
    </citation>
    <scope>NUCLEOTIDE SEQUENCE [LARGE SCALE GENOMIC DNA]</scope>
    <source>
        <strain evidence="2 3">Yellowstone</strain>
    </source>
</reference>
<accession>A0A4R1BCU2</accession>
<organism evidence="2 3">
    <name type="scientific">Rubrobacter taiwanensis</name>
    <dbReference type="NCBI Taxonomy" id="185139"/>
    <lineage>
        <taxon>Bacteria</taxon>
        <taxon>Bacillati</taxon>
        <taxon>Actinomycetota</taxon>
        <taxon>Rubrobacteria</taxon>
        <taxon>Rubrobacterales</taxon>
        <taxon>Rubrobacteraceae</taxon>
        <taxon>Rubrobacter</taxon>
    </lineage>
</organism>
<dbReference type="GO" id="GO:1901135">
    <property type="term" value="P:carbohydrate derivative metabolic process"/>
    <property type="evidence" value="ECO:0007669"/>
    <property type="project" value="InterPro"/>
</dbReference>